<comment type="caution">
    <text evidence="1">The sequence shown here is derived from an EMBL/GenBank/DDBJ whole genome shotgun (WGS) entry which is preliminary data.</text>
</comment>
<gene>
    <name evidence="1" type="ORF">ACFSCW_15925</name>
</gene>
<proteinExistence type="predicted"/>
<protein>
    <submittedName>
        <fullName evidence="1">Uncharacterized protein</fullName>
    </submittedName>
</protein>
<accession>A0ABW4I804</accession>
<dbReference type="Proteomes" id="UP001597115">
    <property type="component" value="Unassembled WGS sequence"/>
</dbReference>
<evidence type="ECO:0000313" key="2">
    <source>
        <dbReference type="Proteomes" id="UP001597115"/>
    </source>
</evidence>
<dbReference type="RefSeq" id="WP_380891246.1">
    <property type="nucleotide sequence ID" value="NZ_JBHUDY010000002.1"/>
</dbReference>
<name>A0ABW4I804_9SPHN</name>
<sequence length="102" mass="10523">MSLAGTYECVLKTPLGVKSGSLVVVPSDDGEHFTGSLSNAMLGTMDITDGAIDGNMLLCSLQVTKPMAMKVDCEVIVDGDKLVGFVTAGAFGEMPLSGHRTA</sequence>
<reference evidence="2" key="1">
    <citation type="journal article" date="2019" name="Int. J. Syst. Evol. Microbiol.">
        <title>The Global Catalogue of Microorganisms (GCM) 10K type strain sequencing project: providing services to taxonomists for standard genome sequencing and annotation.</title>
        <authorList>
            <consortium name="The Broad Institute Genomics Platform"/>
            <consortium name="The Broad Institute Genome Sequencing Center for Infectious Disease"/>
            <person name="Wu L."/>
            <person name="Ma J."/>
        </authorList>
    </citation>
    <scope>NUCLEOTIDE SEQUENCE [LARGE SCALE GENOMIC DNA]</scope>
    <source>
        <strain evidence="2">CGMCC 1.16275</strain>
    </source>
</reference>
<organism evidence="1 2">
    <name type="scientific">Sphingomonas tabacisoli</name>
    <dbReference type="NCBI Taxonomy" id="2249466"/>
    <lineage>
        <taxon>Bacteria</taxon>
        <taxon>Pseudomonadati</taxon>
        <taxon>Pseudomonadota</taxon>
        <taxon>Alphaproteobacteria</taxon>
        <taxon>Sphingomonadales</taxon>
        <taxon>Sphingomonadaceae</taxon>
        <taxon>Sphingomonas</taxon>
    </lineage>
</organism>
<evidence type="ECO:0000313" key="1">
    <source>
        <dbReference type="EMBL" id="MFD1613295.1"/>
    </source>
</evidence>
<keyword evidence="2" id="KW-1185">Reference proteome</keyword>
<dbReference type="EMBL" id="JBHUDY010000002">
    <property type="protein sequence ID" value="MFD1613295.1"/>
    <property type="molecule type" value="Genomic_DNA"/>
</dbReference>